<dbReference type="GO" id="GO:0042742">
    <property type="term" value="P:defense response to bacterium"/>
    <property type="evidence" value="ECO:0007669"/>
    <property type="project" value="UniProtKB-ARBA"/>
</dbReference>
<evidence type="ECO:0000256" key="5">
    <source>
        <dbReference type="ARBA" id="ARBA00022821"/>
    </source>
</evidence>
<evidence type="ECO:0000256" key="3">
    <source>
        <dbReference type="ARBA" id="ARBA00022737"/>
    </source>
</evidence>
<keyword evidence="7" id="KW-0175">Coiled coil</keyword>
<evidence type="ECO:0000313" key="11">
    <source>
        <dbReference type="EnsemblPlants" id="ORGLA01G0027400.1"/>
    </source>
</evidence>
<sequence>MGTVLDALAWKFLEKLGQLIEDEVIMTLSVKRGIESLKKNLEFFNAVREDAEALAMEDPGIDSWWKNMRNVMFDVDDIVDLFMVHSQKFLLPPRPVCCNQPLFSSFAKFSFDHRIAKRIDNINEKFEETKMNKEMFGFERTNRQQVQITIVDRSQTSTVDELEVVGEDIRRAVDDMVKMIVSNYNDNRSTVFGIQGMGGIEMHATYTHRVNKMNDYDGLELLMKMSLGPYEQRREFSGVGYQIVKKCDGLPLAIKVVAGVLSSKKTKAEWESIRDSKWSIHGLPKELGGPLYLSYSNLPPELKQCFLWCALLPSNFGIHRDAVAYWWVAEGFVTKMHGYSIHEAAEEYYHELIRMNLLQPKPEFVDKWMSTMHDLLRSLGQFLTKDHSLFMNMENSKALLNLRHLVISNDVKEIPAIEELKCLRSLLIFNNKNFKTINKDIFRELKHIRVLVLSGTSIQVIPESVGNLLLLRLLDLSYTKIKKLPESIGNLTSLEYLSLHCCRHLDSLPASLMRLSNISFLELEQTGIDHVPKGIAKFQKLYNLKGVFESASGFRLDELQCLPNIQRLRIVKLEKATPGGAFVLRNSLRLRELWFRCTMGANTHDITHYQMNEIERIQQVYEMLSPSSSLIYLFFEGFPGVRFPDWLCSEPEYKMPNLGHMYLNECISCSELPPAGQMPELLILQIRCADAVVNIGSELLGKGVSSATHITIFPKLKLLHIIDMSNLESWSLNTGNLRGRSEQLVLMPCLKRLFLNGCPKLRALPEDLHRIANLRRIHIEGAHTLHEIDNLPSVLWLKVKNNRCLRRITVGADGRDIFPDETLYN</sequence>
<dbReference type="PANTHER" id="PTHR36766:SF33">
    <property type="entry name" value="NB-ARC DOMAIN-CONTAINING PROTEIN"/>
    <property type="match status" value="1"/>
</dbReference>
<keyword evidence="6" id="KW-0067">ATP-binding</keyword>
<dbReference type="Gene3D" id="1.10.8.430">
    <property type="entry name" value="Helical domain of apoptotic protease-activating factors"/>
    <property type="match status" value="1"/>
</dbReference>
<dbReference type="HOGENOM" id="CLU_000837_8_6_1"/>
<dbReference type="Gene3D" id="1.20.5.4130">
    <property type="match status" value="1"/>
</dbReference>
<evidence type="ECO:0000256" key="4">
    <source>
        <dbReference type="ARBA" id="ARBA00022741"/>
    </source>
</evidence>
<evidence type="ECO:0000256" key="1">
    <source>
        <dbReference type="ARBA" id="ARBA00008894"/>
    </source>
</evidence>
<feature type="domain" description="Disease resistance protein winged helix" evidence="9">
    <location>
        <begin position="313"/>
        <end position="379"/>
    </location>
</feature>
<dbReference type="InterPro" id="IPR032675">
    <property type="entry name" value="LRR_dom_sf"/>
</dbReference>
<evidence type="ECO:0000256" key="6">
    <source>
        <dbReference type="ARBA" id="ARBA00022840"/>
    </source>
</evidence>
<dbReference type="InterPro" id="IPR027417">
    <property type="entry name" value="P-loop_NTPase"/>
</dbReference>
<feature type="domain" description="Disease resistance N-terminal" evidence="8">
    <location>
        <begin position="12"/>
        <end position="88"/>
    </location>
</feature>
<keyword evidence="3" id="KW-0677">Repeat</keyword>
<dbReference type="InterPro" id="IPR041118">
    <property type="entry name" value="Rx_N"/>
</dbReference>
<evidence type="ECO:0000259" key="8">
    <source>
        <dbReference type="Pfam" id="PF18052"/>
    </source>
</evidence>
<evidence type="ECO:0000259" key="9">
    <source>
        <dbReference type="Pfam" id="PF23559"/>
    </source>
</evidence>
<dbReference type="EnsemblPlants" id="ORGLA01G0027400.1">
    <property type="protein sequence ID" value="ORGLA01G0027400.1"/>
    <property type="gene ID" value="ORGLA01G0027400"/>
</dbReference>
<dbReference type="Gene3D" id="3.80.10.10">
    <property type="entry name" value="Ribonuclease Inhibitor"/>
    <property type="match status" value="2"/>
</dbReference>
<evidence type="ECO:0008006" key="13">
    <source>
        <dbReference type="Google" id="ProtNLM"/>
    </source>
</evidence>
<dbReference type="Pfam" id="PF23559">
    <property type="entry name" value="WHD_DRP"/>
    <property type="match status" value="1"/>
</dbReference>
<organism evidence="11 12">
    <name type="scientific">Oryza glaberrima</name>
    <name type="common">African rice</name>
    <dbReference type="NCBI Taxonomy" id="4538"/>
    <lineage>
        <taxon>Eukaryota</taxon>
        <taxon>Viridiplantae</taxon>
        <taxon>Streptophyta</taxon>
        <taxon>Embryophyta</taxon>
        <taxon>Tracheophyta</taxon>
        <taxon>Spermatophyta</taxon>
        <taxon>Magnoliopsida</taxon>
        <taxon>Liliopsida</taxon>
        <taxon>Poales</taxon>
        <taxon>Poaceae</taxon>
        <taxon>BOP clade</taxon>
        <taxon>Oryzoideae</taxon>
        <taxon>Oryzeae</taxon>
        <taxon>Oryzinae</taxon>
        <taxon>Oryza</taxon>
    </lineage>
</organism>
<dbReference type="CDD" id="cd14798">
    <property type="entry name" value="RX-CC_like"/>
    <property type="match status" value="1"/>
</dbReference>
<keyword evidence="4" id="KW-0547">Nucleotide-binding</keyword>
<evidence type="ECO:0000259" key="10">
    <source>
        <dbReference type="Pfam" id="PF23598"/>
    </source>
</evidence>
<dbReference type="InterPro" id="IPR036388">
    <property type="entry name" value="WH-like_DNA-bd_sf"/>
</dbReference>
<dbReference type="InterPro" id="IPR058922">
    <property type="entry name" value="WHD_DRP"/>
</dbReference>
<dbReference type="SUPFAM" id="SSF52058">
    <property type="entry name" value="L domain-like"/>
    <property type="match status" value="1"/>
</dbReference>
<name>I1NK84_ORYGL</name>
<evidence type="ECO:0000256" key="7">
    <source>
        <dbReference type="ARBA" id="ARBA00023054"/>
    </source>
</evidence>
<dbReference type="Gene3D" id="1.10.10.10">
    <property type="entry name" value="Winged helix-like DNA-binding domain superfamily/Winged helix DNA-binding domain"/>
    <property type="match status" value="1"/>
</dbReference>
<evidence type="ECO:0000256" key="2">
    <source>
        <dbReference type="ARBA" id="ARBA00022614"/>
    </source>
</evidence>
<dbReference type="FunFam" id="1.10.10.10:FF:000322">
    <property type="entry name" value="Probable disease resistance protein At1g63360"/>
    <property type="match status" value="1"/>
</dbReference>
<dbReference type="InterPro" id="IPR038005">
    <property type="entry name" value="RX-like_CC"/>
</dbReference>
<comment type="similarity">
    <text evidence="1">Belongs to the disease resistance NB-LRR family.</text>
</comment>
<keyword evidence="5" id="KW-0611">Plant defense</keyword>
<proteinExistence type="inferred from homology"/>
<dbReference type="STRING" id="4538.I1NK84"/>
<dbReference type="GO" id="GO:0005524">
    <property type="term" value="F:ATP binding"/>
    <property type="evidence" value="ECO:0007669"/>
    <property type="project" value="UniProtKB-KW"/>
</dbReference>
<dbReference type="Pfam" id="PF23598">
    <property type="entry name" value="LRR_14"/>
    <property type="match status" value="1"/>
</dbReference>
<dbReference type="SUPFAM" id="SSF52540">
    <property type="entry name" value="P-loop containing nucleoside triphosphate hydrolases"/>
    <property type="match status" value="1"/>
</dbReference>
<keyword evidence="2" id="KW-0433">Leucine-rich repeat</keyword>
<dbReference type="GO" id="GO:0043531">
    <property type="term" value="F:ADP binding"/>
    <property type="evidence" value="ECO:0007669"/>
    <property type="project" value="InterPro"/>
</dbReference>
<dbReference type="GO" id="GO:0002758">
    <property type="term" value="P:innate immune response-activating signaling pathway"/>
    <property type="evidence" value="ECO:0007669"/>
    <property type="project" value="UniProtKB-ARBA"/>
</dbReference>
<dbReference type="Proteomes" id="UP000007306">
    <property type="component" value="Chromosome 1"/>
</dbReference>
<dbReference type="eggNOG" id="KOG4658">
    <property type="taxonomic scope" value="Eukaryota"/>
</dbReference>
<dbReference type="Pfam" id="PF18052">
    <property type="entry name" value="Rx_N"/>
    <property type="match status" value="1"/>
</dbReference>
<reference evidence="11 12" key="2">
    <citation type="submission" date="2018-04" db="EMBL/GenBank/DDBJ databases">
        <title>OglaRS2 (Oryza glaberrima Reference Sequence Version 2).</title>
        <authorList>
            <person name="Zhang J."/>
            <person name="Kudrna D."/>
            <person name="Lee S."/>
            <person name="Talag J."/>
            <person name="Rajasekar S."/>
            <person name="Wing R.A."/>
        </authorList>
    </citation>
    <scope>NUCLEOTIDE SEQUENCE [LARGE SCALE GENOMIC DNA]</scope>
    <source>
        <strain evidence="11 12">cv. IRGC 96717</strain>
    </source>
</reference>
<evidence type="ECO:0000313" key="12">
    <source>
        <dbReference type="Proteomes" id="UP000007306"/>
    </source>
</evidence>
<dbReference type="OMA" id="GANTHDK"/>
<dbReference type="InterPro" id="IPR055414">
    <property type="entry name" value="LRR_R13L4/SHOC2-like"/>
</dbReference>
<dbReference type="AlphaFoldDB" id="I1NK84"/>
<accession>I1NK84</accession>
<dbReference type="PANTHER" id="PTHR36766">
    <property type="entry name" value="PLANT BROAD-SPECTRUM MILDEW RESISTANCE PROTEIN RPW8"/>
    <property type="match status" value="1"/>
</dbReference>
<dbReference type="GO" id="GO:0009626">
    <property type="term" value="P:plant-type hypersensitive response"/>
    <property type="evidence" value="ECO:0007669"/>
    <property type="project" value="UniProtKB-ARBA"/>
</dbReference>
<keyword evidence="12" id="KW-1185">Reference proteome</keyword>
<dbReference type="InterPro" id="IPR042197">
    <property type="entry name" value="Apaf_helical"/>
</dbReference>
<feature type="domain" description="Disease resistance R13L4/SHOC-2-like LRR" evidence="10">
    <location>
        <begin position="445"/>
        <end position="721"/>
    </location>
</feature>
<dbReference type="Gramene" id="ORGLA01G0027400.1">
    <property type="protein sequence ID" value="ORGLA01G0027400.1"/>
    <property type="gene ID" value="ORGLA01G0027400"/>
</dbReference>
<reference evidence="11" key="1">
    <citation type="submission" date="2015-06" db="UniProtKB">
        <authorList>
            <consortium name="EnsemblPlants"/>
        </authorList>
    </citation>
    <scope>IDENTIFICATION</scope>
</reference>
<protein>
    <recommendedName>
        <fullName evidence="13">Rx N-terminal domain-containing protein</fullName>
    </recommendedName>
</protein>